<feature type="chain" id="PRO_5002162355" description="Alginate lyase domain-containing protein" evidence="3">
    <location>
        <begin position="26"/>
        <end position="403"/>
    </location>
</feature>
<feature type="domain" description="Alginate lyase" evidence="4">
    <location>
        <begin position="100"/>
        <end position="308"/>
    </location>
</feature>
<organism evidence="5 6">
    <name type="scientific">Oidiodendron maius (strain Zn)</name>
    <dbReference type="NCBI Taxonomy" id="913774"/>
    <lineage>
        <taxon>Eukaryota</taxon>
        <taxon>Fungi</taxon>
        <taxon>Dikarya</taxon>
        <taxon>Ascomycota</taxon>
        <taxon>Pezizomycotina</taxon>
        <taxon>Leotiomycetes</taxon>
        <taxon>Leotiomycetes incertae sedis</taxon>
        <taxon>Myxotrichaceae</taxon>
        <taxon>Oidiodendron</taxon>
    </lineage>
</organism>
<dbReference type="HOGENOM" id="CLU_038125_2_1_1"/>
<evidence type="ECO:0000313" key="6">
    <source>
        <dbReference type="Proteomes" id="UP000054321"/>
    </source>
</evidence>
<reference evidence="6" key="2">
    <citation type="submission" date="2015-01" db="EMBL/GenBank/DDBJ databases">
        <title>Evolutionary Origins and Diversification of the Mycorrhizal Mutualists.</title>
        <authorList>
            <consortium name="DOE Joint Genome Institute"/>
            <consortium name="Mycorrhizal Genomics Consortium"/>
            <person name="Kohler A."/>
            <person name="Kuo A."/>
            <person name="Nagy L.G."/>
            <person name="Floudas D."/>
            <person name="Copeland A."/>
            <person name="Barry K.W."/>
            <person name="Cichocki N."/>
            <person name="Veneault-Fourrey C."/>
            <person name="LaButti K."/>
            <person name="Lindquist E.A."/>
            <person name="Lipzen A."/>
            <person name="Lundell T."/>
            <person name="Morin E."/>
            <person name="Murat C."/>
            <person name="Riley R."/>
            <person name="Ohm R."/>
            <person name="Sun H."/>
            <person name="Tunlid A."/>
            <person name="Henrissat B."/>
            <person name="Grigoriev I.V."/>
            <person name="Hibbett D.S."/>
            <person name="Martin F."/>
        </authorList>
    </citation>
    <scope>NUCLEOTIDE SEQUENCE [LARGE SCALE GENOMIC DNA]</scope>
    <source>
        <strain evidence="6">Zn</strain>
    </source>
</reference>
<reference evidence="5 6" key="1">
    <citation type="submission" date="2014-04" db="EMBL/GenBank/DDBJ databases">
        <authorList>
            <consortium name="DOE Joint Genome Institute"/>
            <person name="Kuo A."/>
            <person name="Martino E."/>
            <person name="Perotto S."/>
            <person name="Kohler A."/>
            <person name="Nagy L.G."/>
            <person name="Floudas D."/>
            <person name="Copeland A."/>
            <person name="Barry K.W."/>
            <person name="Cichocki N."/>
            <person name="Veneault-Fourrey C."/>
            <person name="LaButti K."/>
            <person name="Lindquist E.A."/>
            <person name="Lipzen A."/>
            <person name="Lundell T."/>
            <person name="Morin E."/>
            <person name="Murat C."/>
            <person name="Sun H."/>
            <person name="Tunlid A."/>
            <person name="Henrissat B."/>
            <person name="Grigoriev I.V."/>
            <person name="Hibbett D.S."/>
            <person name="Martin F."/>
            <person name="Nordberg H.P."/>
            <person name="Cantor M.N."/>
            <person name="Hua S.X."/>
        </authorList>
    </citation>
    <scope>NUCLEOTIDE SEQUENCE [LARGE SCALE GENOMIC DNA]</scope>
    <source>
        <strain evidence="5 6">Zn</strain>
    </source>
</reference>
<name>A0A0C3CCP0_OIDMZ</name>
<dbReference type="OrthoDB" id="5280547at2759"/>
<evidence type="ECO:0000256" key="3">
    <source>
        <dbReference type="SAM" id="SignalP"/>
    </source>
</evidence>
<proteinExistence type="predicted"/>
<dbReference type="STRING" id="913774.A0A0C3CCP0"/>
<dbReference type="Pfam" id="PF05426">
    <property type="entry name" value="Alginate_lyase"/>
    <property type="match status" value="1"/>
</dbReference>
<dbReference type="InterPro" id="IPR008929">
    <property type="entry name" value="Chondroitin_lyas"/>
</dbReference>
<dbReference type="GO" id="GO:0016829">
    <property type="term" value="F:lyase activity"/>
    <property type="evidence" value="ECO:0007669"/>
    <property type="project" value="UniProtKB-KW"/>
</dbReference>
<keyword evidence="6" id="KW-1185">Reference proteome</keyword>
<accession>A0A0C3CCP0</accession>
<dbReference type="Gene3D" id="1.50.10.100">
    <property type="entry name" value="Chondroitin AC/alginate lyase"/>
    <property type="match status" value="1"/>
</dbReference>
<evidence type="ECO:0000313" key="5">
    <source>
        <dbReference type="EMBL" id="KIM96683.1"/>
    </source>
</evidence>
<dbReference type="InParanoid" id="A0A0C3CCP0"/>
<sequence>MKLVMHLIPSIVHLTLLTWMPTALAKGNHQKFHRKEGFVHPGILSLQEDLDRMKYGVGNQTDPWYSASLNMSGDPLASSSYKLRGPFTTVTRNNTGGSPGTTELSHDAVASLLNALMYYITGEVVHAEKSIEIFNDWANTLKLINGTDAQLVAALAGTQFVNAAEIIRYTYSGWAQPDISTFEDMILNIFYPPASRTTPTAVDPHPFQANWGTSGETAIVAFGVFLNNRTMYKEGLKLYKTYECANINTINLFGQNCESGRDQTHVQLGLGNMAELCQTAHNQGDYSYWDLLSKRLMTGYEYTAEYNLGNEVEYDANFYRCGANLLGGPWANISAIDRGEFRPIHQIAYSYYVQVQGLEMPWAEKVLKQLHIEANDNYNNMADSACYGTLRFSRVAGDAWARK</sequence>
<evidence type="ECO:0000256" key="2">
    <source>
        <dbReference type="ARBA" id="ARBA00023239"/>
    </source>
</evidence>
<feature type="signal peptide" evidence="3">
    <location>
        <begin position="1"/>
        <end position="25"/>
    </location>
</feature>
<dbReference type="EMBL" id="KN832883">
    <property type="protein sequence ID" value="KIM96683.1"/>
    <property type="molecule type" value="Genomic_DNA"/>
</dbReference>
<keyword evidence="1 3" id="KW-0732">Signal</keyword>
<keyword evidence="2" id="KW-0456">Lyase</keyword>
<dbReference type="SUPFAM" id="SSF48230">
    <property type="entry name" value="Chondroitin AC/alginate lyase"/>
    <property type="match status" value="1"/>
</dbReference>
<gene>
    <name evidence="5" type="ORF">OIDMADRAFT_58256</name>
</gene>
<dbReference type="AlphaFoldDB" id="A0A0C3CCP0"/>
<protein>
    <recommendedName>
        <fullName evidence="4">Alginate lyase domain-containing protein</fullName>
    </recommendedName>
</protein>
<dbReference type="GO" id="GO:0042597">
    <property type="term" value="C:periplasmic space"/>
    <property type="evidence" value="ECO:0007669"/>
    <property type="project" value="InterPro"/>
</dbReference>
<evidence type="ECO:0000256" key="1">
    <source>
        <dbReference type="ARBA" id="ARBA00022729"/>
    </source>
</evidence>
<dbReference type="Proteomes" id="UP000054321">
    <property type="component" value="Unassembled WGS sequence"/>
</dbReference>
<evidence type="ECO:0000259" key="4">
    <source>
        <dbReference type="Pfam" id="PF05426"/>
    </source>
</evidence>
<dbReference type="InterPro" id="IPR008397">
    <property type="entry name" value="Alginate_lyase_dom"/>
</dbReference>